<feature type="signal peptide" evidence="1">
    <location>
        <begin position="1"/>
        <end position="29"/>
    </location>
</feature>
<evidence type="ECO:0000256" key="1">
    <source>
        <dbReference type="SAM" id="SignalP"/>
    </source>
</evidence>
<comment type="caution">
    <text evidence="2">The sequence shown here is derived from an EMBL/GenBank/DDBJ whole genome shotgun (WGS) entry which is preliminary data.</text>
</comment>
<evidence type="ECO:0000313" key="2">
    <source>
        <dbReference type="EMBL" id="MFD2459323.1"/>
    </source>
</evidence>
<gene>
    <name evidence="2" type="ORF">ACFSYJ_11980</name>
</gene>
<proteinExistence type="predicted"/>
<keyword evidence="3" id="KW-1185">Reference proteome</keyword>
<accession>A0ABW5GEA8</accession>
<dbReference type="EMBL" id="JBHUKU010000006">
    <property type="protein sequence ID" value="MFD2459323.1"/>
    <property type="molecule type" value="Genomic_DNA"/>
</dbReference>
<sequence>MRSTITKRAGALTALLVAGLAAGTLPAHAQNPAGVASLGSAGFTKAGTTSTIPALAPCAVEGPTSASSGLVTKPGVSFGGGTSSCTTTVTDPANDVTTTTSKATGTNFELSALVSLGGPRIRIRNYEVTCTATQTQTNANWTFGGLSGITGLPSPMPANYTKPLTKSGGTVLANAVFNTQTLPGDGSISLTMLRIEFTPESGISGSVTVGSTACSPTP</sequence>
<dbReference type="Proteomes" id="UP001597419">
    <property type="component" value="Unassembled WGS sequence"/>
</dbReference>
<reference evidence="3" key="1">
    <citation type="journal article" date="2019" name="Int. J. Syst. Evol. Microbiol.">
        <title>The Global Catalogue of Microorganisms (GCM) 10K type strain sequencing project: providing services to taxonomists for standard genome sequencing and annotation.</title>
        <authorList>
            <consortium name="The Broad Institute Genomics Platform"/>
            <consortium name="The Broad Institute Genome Sequencing Center for Infectious Disease"/>
            <person name="Wu L."/>
            <person name="Ma J."/>
        </authorList>
    </citation>
    <scope>NUCLEOTIDE SEQUENCE [LARGE SCALE GENOMIC DNA]</scope>
    <source>
        <strain evidence="3">CGMCC 4.7643</strain>
    </source>
</reference>
<feature type="chain" id="PRO_5046480102" description="Secreted protein" evidence="1">
    <location>
        <begin position="30"/>
        <end position="218"/>
    </location>
</feature>
<dbReference type="RefSeq" id="WP_345396335.1">
    <property type="nucleotide sequence ID" value="NZ_BAABHG010000008.1"/>
</dbReference>
<keyword evidence="1" id="KW-0732">Signal</keyword>
<protein>
    <recommendedName>
        <fullName evidence="4">Secreted protein</fullName>
    </recommendedName>
</protein>
<evidence type="ECO:0008006" key="4">
    <source>
        <dbReference type="Google" id="ProtNLM"/>
    </source>
</evidence>
<organism evidence="2 3">
    <name type="scientific">Amycolatopsis samaneae</name>
    <dbReference type="NCBI Taxonomy" id="664691"/>
    <lineage>
        <taxon>Bacteria</taxon>
        <taxon>Bacillati</taxon>
        <taxon>Actinomycetota</taxon>
        <taxon>Actinomycetes</taxon>
        <taxon>Pseudonocardiales</taxon>
        <taxon>Pseudonocardiaceae</taxon>
        <taxon>Amycolatopsis</taxon>
    </lineage>
</organism>
<evidence type="ECO:0000313" key="3">
    <source>
        <dbReference type="Proteomes" id="UP001597419"/>
    </source>
</evidence>
<name>A0ABW5GEA8_9PSEU</name>